<protein>
    <submittedName>
        <fullName evidence="2">Uncharacterized protein</fullName>
    </submittedName>
</protein>
<feature type="region of interest" description="Disordered" evidence="1">
    <location>
        <begin position="1"/>
        <end position="30"/>
    </location>
</feature>
<gene>
    <name evidence="2" type="ORF">EK21DRAFT_91987</name>
</gene>
<comment type="caution">
    <text evidence="2">The sequence shown here is derived from an EMBL/GenBank/DDBJ whole genome shotgun (WGS) entry which is preliminary data.</text>
</comment>
<dbReference type="Proteomes" id="UP000799777">
    <property type="component" value="Unassembled WGS sequence"/>
</dbReference>
<evidence type="ECO:0000313" key="3">
    <source>
        <dbReference type="Proteomes" id="UP000799777"/>
    </source>
</evidence>
<dbReference type="EMBL" id="ML978235">
    <property type="protein sequence ID" value="KAF2026859.1"/>
    <property type="molecule type" value="Genomic_DNA"/>
</dbReference>
<dbReference type="AlphaFoldDB" id="A0A9P4H414"/>
<evidence type="ECO:0000313" key="2">
    <source>
        <dbReference type="EMBL" id="KAF2026859.1"/>
    </source>
</evidence>
<reference evidence="2" key="1">
    <citation type="journal article" date="2020" name="Stud. Mycol.">
        <title>101 Dothideomycetes genomes: a test case for predicting lifestyles and emergence of pathogens.</title>
        <authorList>
            <person name="Haridas S."/>
            <person name="Albert R."/>
            <person name="Binder M."/>
            <person name="Bloem J."/>
            <person name="Labutti K."/>
            <person name="Salamov A."/>
            <person name="Andreopoulos B."/>
            <person name="Baker S."/>
            <person name="Barry K."/>
            <person name="Bills G."/>
            <person name="Bluhm B."/>
            <person name="Cannon C."/>
            <person name="Castanera R."/>
            <person name="Culley D."/>
            <person name="Daum C."/>
            <person name="Ezra D."/>
            <person name="Gonzalez J."/>
            <person name="Henrissat B."/>
            <person name="Kuo A."/>
            <person name="Liang C."/>
            <person name="Lipzen A."/>
            <person name="Lutzoni F."/>
            <person name="Magnuson J."/>
            <person name="Mondo S."/>
            <person name="Nolan M."/>
            <person name="Ohm R."/>
            <person name="Pangilinan J."/>
            <person name="Park H.-J."/>
            <person name="Ramirez L."/>
            <person name="Alfaro M."/>
            <person name="Sun H."/>
            <person name="Tritt A."/>
            <person name="Yoshinaga Y."/>
            <person name="Zwiers L.-H."/>
            <person name="Turgeon B."/>
            <person name="Goodwin S."/>
            <person name="Spatafora J."/>
            <person name="Crous P."/>
            <person name="Grigoriev I."/>
        </authorList>
    </citation>
    <scope>NUCLEOTIDE SEQUENCE</scope>
    <source>
        <strain evidence="2">CBS 110217</strain>
    </source>
</reference>
<accession>A0A9P4H414</accession>
<organism evidence="2 3">
    <name type="scientific">Setomelanomma holmii</name>
    <dbReference type="NCBI Taxonomy" id="210430"/>
    <lineage>
        <taxon>Eukaryota</taxon>
        <taxon>Fungi</taxon>
        <taxon>Dikarya</taxon>
        <taxon>Ascomycota</taxon>
        <taxon>Pezizomycotina</taxon>
        <taxon>Dothideomycetes</taxon>
        <taxon>Pleosporomycetidae</taxon>
        <taxon>Pleosporales</taxon>
        <taxon>Pleosporineae</taxon>
        <taxon>Phaeosphaeriaceae</taxon>
        <taxon>Setomelanomma</taxon>
    </lineage>
</organism>
<evidence type="ECO:0000256" key="1">
    <source>
        <dbReference type="SAM" id="MobiDB-lite"/>
    </source>
</evidence>
<keyword evidence="3" id="KW-1185">Reference proteome</keyword>
<proteinExistence type="predicted"/>
<sequence length="229" mass="25361">MGGVLDSPEPQDSTTSPPWVPPPTTPEELHDDGVLEKLNFRLKLTPTSIVVPNTALMYETKIAEVLRDHDIPFSAIGLAFLSSEFSTLAITPVTQYLPTPPIEALSIILVEGRIIDIAFEPVPFELMPDPKQQGYFTLIHSPARMNSIDDRVLLRGERTSDSRKVVVQYNRRQACSNNILASAERFLLSPAVAVSSQITTHKMTMAMVVTIKKELLLADEHSPPKRVHA</sequence>
<name>A0A9P4H414_9PLEO</name>